<dbReference type="InterPro" id="IPR017438">
    <property type="entry name" value="ATP-NAD_kinase_N"/>
</dbReference>
<evidence type="ECO:0000256" key="4">
    <source>
        <dbReference type="ARBA" id="ARBA00023027"/>
    </source>
</evidence>
<keyword evidence="8" id="KW-1185">Reference proteome</keyword>
<dbReference type="EC" id="2.7.1.23" evidence="6"/>
<keyword evidence="2 6" id="KW-0418">Kinase</keyword>
<dbReference type="AlphaFoldDB" id="A0A9Q3UMB6"/>
<feature type="active site" description="Proton acceptor" evidence="6">
    <location>
        <position position="74"/>
    </location>
</feature>
<reference evidence="7" key="1">
    <citation type="submission" date="2021-10" db="EMBL/GenBank/DDBJ databases">
        <title>The diversity and Nitrogen Metabolism of Culturable Nitrate-Utilizing Bacteria Within the Oxygen Minimum Zone of the Changjiang (Yangtze River)Estuary.</title>
        <authorList>
            <person name="Zhang D."/>
            <person name="Zheng J."/>
            <person name="Liu S."/>
            <person name="He W."/>
        </authorList>
    </citation>
    <scope>NUCLEOTIDE SEQUENCE</scope>
    <source>
        <strain evidence="7">FXH-223</strain>
    </source>
</reference>
<evidence type="ECO:0000256" key="2">
    <source>
        <dbReference type="ARBA" id="ARBA00022777"/>
    </source>
</evidence>
<gene>
    <name evidence="6" type="primary">nadK</name>
    <name evidence="7" type="ORF">LL252_08620</name>
</gene>
<evidence type="ECO:0000313" key="7">
    <source>
        <dbReference type="EMBL" id="MCC4308636.1"/>
    </source>
</evidence>
<dbReference type="PANTHER" id="PTHR20275">
    <property type="entry name" value="NAD KINASE"/>
    <property type="match status" value="1"/>
</dbReference>
<comment type="similarity">
    <text evidence="6">Belongs to the NAD kinase family.</text>
</comment>
<dbReference type="GO" id="GO:0005737">
    <property type="term" value="C:cytoplasm"/>
    <property type="evidence" value="ECO:0007669"/>
    <property type="project" value="UniProtKB-SubCell"/>
</dbReference>
<feature type="binding site" evidence="6">
    <location>
        <begin position="189"/>
        <end position="194"/>
    </location>
    <ligand>
        <name>NAD(+)</name>
        <dbReference type="ChEBI" id="CHEBI:57540"/>
    </ligand>
</feature>
<dbReference type="RefSeq" id="WP_204429172.1">
    <property type="nucleotide sequence ID" value="NZ_JADDOL010000011.1"/>
</dbReference>
<keyword evidence="6" id="KW-0067">ATP-binding</keyword>
<dbReference type="GO" id="GO:0005524">
    <property type="term" value="F:ATP binding"/>
    <property type="evidence" value="ECO:0007669"/>
    <property type="project" value="UniProtKB-KW"/>
</dbReference>
<dbReference type="GO" id="GO:0019674">
    <property type="term" value="P:NAD+ metabolic process"/>
    <property type="evidence" value="ECO:0007669"/>
    <property type="project" value="InterPro"/>
</dbReference>
<comment type="subcellular location">
    <subcellularLocation>
        <location evidence="6">Cytoplasm</location>
    </subcellularLocation>
</comment>
<feature type="binding site" evidence="6">
    <location>
        <position position="178"/>
    </location>
    <ligand>
        <name>NAD(+)</name>
        <dbReference type="ChEBI" id="CHEBI:57540"/>
    </ligand>
</feature>
<accession>A0A9Q3UMB6</accession>
<comment type="function">
    <text evidence="6">Involved in the regulation of the intracellular balance of NAD and NADP, and is a key enzyme in the biosynthesis of NADP. Catalyzes specifically the phosphorylation on 2'-hydroxyl of the adenosine moiety of NAD to yield NADP.</text>
</comment>
<evidence type="ECO:0000256" key="1">
    <source>
        <dbReference type="ARBA" id="ARBA00022679"/>
    </source>
</evidence>
<keyword evidence="1 6" id="KW-0808">Transferase</keyword>
<dbReference type="Proteomes" id="UP001108027">
    <property type="component" value="Unassembled WGS sequence"/>
</dbReference>
<protein>
    <recommendedName>
        <fullName evidence="6">NAD kinase</fullName>
        <ecNumber evidence="6">2.7.1.23</ecNumber>
    </recommendedName>
    <alternativeName>
        <fullName evidence="6">ATP-dependent NAD kinase</fullName>
    </alternativeName>
</protein>
<comment type="catalytic activity">
    <reaction evidence="5 6">
        <text>NAD(+) + ATP = ADP + NADP(+) + H(+)</text>
        <dbReference type="Rhea" id="RHEA:18629"/>
        <dbReference type="ChEBI" id="CHEBI:15378"/>
        <dbReference type="ChEBI" id="CHEBI:30616"/>
        <dbReference type="ChEBI" id="CHEBI:57540"/>
        <dbReference type="ChEBI" id="CHEBI:58349"/>
        <dbReference type="ChEBI" id="CHEBI:456216"/>
        <dbReference type="EC" id="2.7.1.23"/>
    </reaction>
</comment>
<comment type="caution">
    <text evidence="6">Lacks conserved residue(s) required for the propagation of feature annotation.</text>
</comment>
<dbReference type="NCBIfam" id="NF002306">
    <property type="entry name" value="PRK01231.1"/>
    <property type="match status" value="1"/>
</dbReference>
<proteinExistence type="inferred from homology"/>
<dbReference type="GO" id="GO:0046872">
    <property type="term" value="F:metal ion binding"/>
    <property type="evidence" value="ECO:0007669"/>
    <property type="project" value="UniProtKB-UniRule"/>
</dbReference>
<sequence length="296" mass="32128">MTQEKFRLIGLIARSESEQALYSMRQLIHFLHGRDCTVILEKGIADSLPEMGLQAASAAQMGDSCDLVIVIGGDGSLLGAARALARYDIPVLGINRGHLGFLTDILPSEIESRVGQVLDGDYTTERRFLLDMEVRRGKTVMGQGSALNDVVLLSGDSVHMIDFELNIDGHFVYAQRSDGLIVSTPTGSTAYALSGGGPIMHPRLNAMVMVPLNPHTLTSRPLVVDGDSEIKIKITTEKVNPLVSCDGTAGVRLKVDDVIAIRKKPHRLQLIHPPGHDFYQACRSKLGWSTRPGDGH</sequence>
<evidence type="ECO:0000256" key="5">
    <source>
        <dbReference type="ARBA" id="ARBA00047925"/>
    </source>
</evidence>
<dbReference type="HAMAP" id="MF_00361">
    <property type="entry name" value="NAD_kinase"/>
    <property type="match status" value="1"/>
</dbReference>
<dbReference type="GO" id="GO:0051287">
    <property type="term" value="F:NAD binding"/>
    <property type="evidence" value="ECO:0007669"/>
    <property type="project" value="UniProtKB-ARBA"/>
</dbReference>
<feature type="binding site" evidence="6">
    <location>
        <position position="159"/>
    </location>
    <ligand>
        <name>NAD(+)</name>
        <dbReference type="ChEBI" id="CHEBI:57540"/>
    </ligand>
</feature>
<name>A0A9Q3UMB6_9GAMM</name>
<comment type="caution">
    <text evidence="7">The sequence shown here is derived from an EMBL/GenBank/DDBJ whole genome shotgun (WGS) entry which is preliminary data.</text>
</comment>
<evidence type="ECO:0000256" key="3">
    <source>
        <dbReference type="ARBA" id="ARBA00022857"/>
    </source>
</evidence>
<dbReference type="InterPro" id="IPR016064">
    <property type="entry name" value="NAD/diacylglycerol_kinase_sf"/>
</dbReference>
<dbReference type="Gene3D" id="2.60.200.30">
    <property type="entry name" value="Probable inorganic polyphosphate/atp-NAD kinase, domain 2"/>
    <property type="match status" value="1"/>
</dbReference>
<dbReference type="EMBL" id="JAJGNA010000008">
    <property type="protein sequence ID" value="MCC4308636.1"/>
    <property type="molecule type" value="Genomic_DNA"/>
</dbReference>
<evidence type="ECO:0000256" key="6">
    <source>
        <dbReference type="HAMAP-Rule" id="MF_00361"/>
    </source>
</evidence>
<dbReference type="Gene3D" id="3.40.50.10330">
    <property type="entry name" value="Probable inorganic polyphosphate/atp-NAD kinase, domain 1"/>
    <property type="match status" value="1"/>
</dbReference>
<dbReference type="SUPFAM" id="SSF111331">
    <property type="entry name" value="NAD kinase/diacylglycerol kinase-like"/>
    <property type="match status" value="1"/>
</dbReference>
<organism evidence="7 8">
    <name type="scientific">Alloalcanivorax marinus</name>
    <dbReference type="NCBI Taxonomy" id="1177169"/>
    <lineage>
        <taxon>Bacteria</taxon>
        <taxon>Pseudomonadati</taxon>
        <taxon>Pseudomonadota</taxon>
        <taxon>Gammaproteobacteria</taxon>
        <taxon>Oceanospirillales</taxon>
        <taxon>Alcanivoracaceae</taxon>
        <taxon>Alloalcanivorax</taxon>
    </lineage>
</organism>
<feature type="binding site" evidence="6">
    <location>
        <begin position="148"/>
        <end position="149"/>
    </location>
    <ligand>
        <name>NAD(+)</name>
        <dbReference type="ChEBI" id="CHEBI:57540"/>
    </ligand>
</feature>
<dbReference type="Pfam" id="PF01513">
    <property type="entry name" value="NAD_kinase"/>
    <property type="match status" value="1"/>
</dbReference>
<dbReference type="GO" id="GO:0003951">
    <property type="term" value="F:NAD+ kinase activity"/>
    <property type="evidence" value="ECO:0007669"/>
    <property type="project" value="UniProtKB-UniRule"/>
</dbReference>
<evidence type="ECO:0000313" key="8">
    <source>
        <dbReference type="Proteomes" id="UP001108027"/>
    </source>
</evidence>
<dbReference type="PANTHER" id="PTHR20275:SF0">
    <property type="entry name" value="NAD KINASE"/>
    <property type="match status" value="1"/>
</dbReference>
<keyword evidence="6" id="KW-0547">Nucleotide-binding</keyword>
<feature type="binding site" evidence="6">
    <location>
        <begin position="74"/>
        <end position="75"/>
    </location>
    <ligand>
        <name>NAD(+)</name>
        <dbReference type="ChEBI" id="CHEBI:57540"/>
    </ligand>
</feature>
<dbReference type="InterPro" id="IPR017437">
    <property type="entry name" value="ATP-NAD_kinase_PpnK-typ_C"/>
</dbReference>
<feature type="binding site" evidence="6">
    <location>
        <position position="176"/>
    </location>
    <ligand>
        <name>NAD(+)</name>
        <dbReference type="ChEBI" id="CHEBI:57540"/>
    </ligand>
</feature>
<keyword evidence="6" id="KW-0963">Cytoplasm</keyword>
<dbReference type="Pfam" id="PF20143">
    <property type="entry name" value="NAD_kinase_C"/>
    <property type="match status" value="1"/>
</dbReference>
<dbReference type="GO" id="GO:0006741">
    <property type="term" value="P:NADP+ biosynthetic process"/>
    <property type="evidence" value="ECO:0007669"/>
    <property type="project" value="UniProtKB-UniRule"/>
</dbReference>
<dbReference type="InterPro" id="IPR002504">
    <property type="entry name" value="NADK"/>
</dbReference>
<comment type="cofactor">
    <cofactor evidence="6">
        <name>a divalent metal cation</name>
        <dbReference type="ChEBI" id="CHEBI:60240"/>
    </cofactor>
</comment>
<keyword evidence="3 6" id="KW-0521">NADP</keyword>
<keyword evidence="4 6" id="KW-0520">NAD</keyword>